<reference evidence="4" key="1">
    <citation type="submission" date="2023-05" db="EMBL/GenBank/DDBJ databases">
        <title>Sedimentitalea sp. nov. JM2-8.</title>
        <authorList>
            <person name="Huang J."/>
        </authorList>
    </citation>
    <scope>NUCLEOTIDE SEQUENCE [LARGE SCALE GENOMIC DNA]</scope>
    <source>
        <strain evidence="4">KHS03</strain>
    </source>
</reference>
<dbReference type="EMBL" id="JASMWN010000015">
    <property type="protein sequence ID" value="MDU9005562.1"/>
    <property type="molecule type" value="Genomic_DNA"/>
</dbReference>
<feature type="coiled-coil region" evidence="1">
    <location>
        <begin position="550"/>
        <end position="612"/>
    </location>
</feature>
<evidence type="ECO:0000313" key="3">
    <source>
        <dbReference type="EMBL" id="MDU9005562.1"/>
    </source>
</evidence>
<accession>A0ABU3VHB6</accession>
<feature type="compositionally biased region" description="Basic and acidic residues" evidence="2">
    <location>
        <begin position="127"/>
        <end position="145"/>
    </location>
</feature>
<evidence type="ECO:0008006" key="5">
    <source>
        <dbReference type="Google" id="ProtNLM"/>
    </source>
</evidence>
<name>A0ABU3VHB6_9RHOB</name>
<protein>
    <recommendedName>
        <fullName evidence="5">DUF349 domain-containing protein</fullName>
    </recommendedName>
</protein>
<proteinExistence type="predicted"/>
<dbReference type="RefSeq" id="WP_316779145.1">
    <property type="nucleotide sequence ID" value="NZ_JASMWN010000015.1"/>
</dbReference>
<evidence type="ECO:0000256" key="2">
    <source>
        <dbReference type="SAM" id="MobiDB-lite"/>
    </source>
</evidence>
<organism evidence="3 4">
    <name type="scientific">Sedimentitalea todarodis</name>
    <dbReference type="NCBI Taxonomy" id="1631240"/>
    <lineage>
        <taxon>Bacteria</taxon>
        <taxon>Pseudomonadati</taxon>
        <taxon>Pseudomonadota</taxon>
        <taxon>Alphaproteobacteria</taxon>
        <taxon>Rhodobacterales</taxon>
        <taxon>Paracoccaceae</taxon>
        <taxon>Sedimentitalea</taxon>
    </lineage>
</organism>
<gene>
    <name evidence="3" type="ORF">QO231_17140</name>
</gene>
<evidence type="ECO:0000256" key="1">
    <source>
        <dbReference type="SAM" id="Coils"/>
    </source>
</evidence>
<dbReference type="Proteomes" id="UP001255416">
    <property type="component" value="Unassembled WGS sequence"/>
</dbReference>
<keyword evidence="1" id="KW-0175">Coiled coil</keyword>
<comment type="caution">
    <text evidence="3">The sequence shown here is derived from an EMBL/GenBank/DDBJ whole genome shotgun (WGS) entry which is preliminary data.</text>
</comment>
<keyword evidence="4" id="KW-1185">Reference proteome</keyword>
<evidence type="ECO:0000313" key="4">
    <source>
        <dbReference type="Proteomes" id="UP001255416"/>
    </source>
</evidence>
<feature type="region of interest" description="Disordered" evidence="2">
    <location>
        <begin position="124"/>
        <end position="145"/>
    </location>
</feature>
<sequence length="877" mass="98328">MALGTTTKGTKGRLADMTSGQIEFLEKFILGGKKVEDLTAKTVKKIDKAEKQKIKDYDEYAKKAKSLKDDIEGTIDIDQGRPDVLVGLNDARELAEKGNLVEALELLNALGEFAKSAKAAKAKREKARKELEQKQKKARETKAKNEQKVFKELGKEVAKEHDDQMSEHAEALKKLENSEAKKRVYETIGKLADSRFKAVSDFRSLTEKALIKFADLPPKAVQVPEQGQYEREFDILSKRALGQVKPAEAVDSLDETDPDYATGLQDIRDEMKKIDDEAENLSRQAGIFFKDHKDKIDDIVESVRQALIAQQDEAQAQLVADEVANAKALIQSLISWGNPGANDLKDDLAAIESEGDPRKRLVLLMDFKVLLNAESAKRYGDYEKDYQVVTRRYAKLKQRFQESYLDMALMSGLAEFAQPAIDQLLLASNVMQSRQPNKKNIDMANKVLDGAQKMIEELEDFFAYEQRIQALRSEIKKGLGVKDHRKACPALHAELKDAFSELDKQWPKIGMSAAEKAYKALRDKILTGPDSFAQIAAKIVAWRAAKKTQCAEIEKLRKSLDKKVQDLSSNKKKKTRFAGDALSTFETIKRSMEDEKCDRDQVDKDIEKLLTKLKLWTAVDTSETKKSGVVYDDKGELSAQSSESSKVKMADQVVIRELMADQAKGLSKDAALKERREKVKALIKQCQEDLSVAKGIVKSKKGKSDLKDVQKQISQAKKLYKSEVMDDAQAMLMICQEDILRAMQGLDLRSFKKIPETWDKQFGVLKKAVGDLENAIVGATKKEDEKKLAEDVTKALAEAMKKIDGEVFRSALKTFDKGDHLRAREEMLRGARLIRVILDKDPRLQNADGATPFGPGLSLDAARSMLDDIERKAVVQT</sequence>